<feature type="region of interest" description="Disordered" evidence="1">
    <location>
        <begin position="1"/>
        <end position="104"/>
    </location>
</feature>
<reference evidence="2 3" key="1">
    <citation type="submission" date="2018-02" db="EMBL/GenBank/DDBJ databases">
        <title>Draft genome of wild Prunus yedoensis var. nudiflora.</title>
        <authorList>
            <person name="Baek S."/>
            <person name="Kim J.-H."/>
            <person name="Choi K."/>
            <person name="Kim G.-B."/>
            <person name="Cho A."/>
            <person name="Jang H."/>
            <person name="Shin C.-H."/>
            <person name="Yu H.-J."/>
            <person name="Mun J.-H."/>
        </authorList>
    </citation>
    <scope>NUCLEOTIDE SEQUENCE [LARGE SCALE GENOMIC DNA]</scope>
    <source>
        <strain evidence="3">cv. Jeju island</strain>
        <tissue evidence="2">Leaf</tissue>
    </source>
</reference>
<evidence type="ECO:0000313" key="3">
    <source>
        <dbReference type="Proteomes" id="UP000250321"/>
    </source>
</evidence>
<name>A0A314Z7N3_PRUYE</name>
<proteinExistence type="predicted"/>
<accession>A0A314Z7N3</accession>
<dbReference type="AlphaFoldDB" id="A0A314Z7N3"/>
<evidence type="ECO:0000256" key="1">
    <source>
        <dbReference type="SAM" id="MobiDB-lite"/>
    </source>
</evidence>
<dbReference type="STRING" id="2094558.A0A314Z7N3"/>
<dbReference type="EMBL" id="PJQY01001963">
    <property type="protein sequence ID" value="PQP97785.1"/>
    <property type="molecule type" value="Genomic_DNA"/>
</dbReference>
<protein>
    <submittedName>
        <fullName evidence="2">Uncharacterized protein</fullName>
    </submittedName>
</protein>
<comment type="caution">
    <text evidence="2">The sequence shown here is derived from an EMBL/GenBank/DDBJ whole genome shotgun (WGS) entry which is preliminary data.</text>
</comment>
<keyword evidence="3" id="KW-1185">Reference proteome</keyword>
<organism evidence="2 3">
    <name type="scientific">Prunus yedoensis var. nudiflora</name>
    <dbReference type="NCBI Taxonomy" id="2094558"/>
    <lineage>
        <taxon>Eukaryota</taxon>
        <taxon>Viridiplantae</taxon>
        <taxon>Streptophyta</taxon>
        <taxon>Embryophyta</taxon>
        <taxon>Tracheophyta</taxon>
        <taxon>Spermatophyta</taxon>
        <taxon>Magnoliopsida</taxon>
        <taxon>eudicotyledons</taxon>
        <taxon>Gunneridae</taxon>
        <taxon>Pentapetalae</taxon>
        <taxon>rosids</taxon>
        <taxon>fabids</taxon>
        <taxon>Rosales</taxon>
        <taxon>Rosaceae</taxon>
        <taxon>Amygdaloideae</taxon>
        <taxon>Amygdaleae</taxon>
        <taxon>Prunus</taxon>
    </lineage>
</organism>
<dbReference type="Proteomes" id="UP000250321">
    <property type="component" value="Unassembled WGS sequence"/>
</dbReference>
<evidence type="ECO:0000313" key="2">
    <source>
        <dbReference type="EMBL" id="PQP97785.1"/>
    </source>
</evidence>
<feature type="compositionally biased region" description="Low complexity" evidence="1">
    <location>
        <begin position="55"/>
        <end position="66"/>
    </location>
</feature>
<gene>
    <name evidence="2" type="ORF">Pyn_08492</name>
</gene>
<sequence length="104" mass="11552">MDDDHHQKVEEEREKQGREEVKQKEKEEGSRMKPLTYEAYGGGMYGRDEGETEIAAKPKASKPPASETQSADGPDEATTQPPKHPPPPSTGDRDLDITGQTYIQ</sequence>
<feature type="compositionally biased region" description="Basic and acidic residues" evidence="1">
    <location>
        <begin position="1"/>
        <end position="31"/>
    </location>
</feature>